<evidence type="ECO:0000256" key="2">
    <source>
        <dbReference type="ARBA" id="ARBA00022448"/>
    </source>
</evidence>
<evidence type="ECO:0000256" key="6">
    <source>
        <dbReference type="SAM" id="Phobius"/>
    </source>
</evidence>
<feature type="transmembrane region" description="Helical" evidence="6">
    <location>
        <begin position="82"/>
        <end position="99"/>
    </location>
</feature>
<gene>
    <name evidence="8" type="ORF">D9V42_01730</name>
</gene>
<feature type="transmembrane region" description="Helical" evidence="6">
    <location>
        <begin position="373"/>
        <end position="394"/>
    </location>
</feature>
<dbReference type="InterPro" id="IPR011701">
    <property type="entry name" value="MFS"/>
</dbReference>
<dbReference type="PANTHER" id="PTHR23523">
    <property type="match status" value="1"/>
</dbReference>
<dbReference type="InterPro" id="IPR052524">
    <property type="entry name" value="MFS_Cyanate_Porter"/>
</dbReference>
<keyword evidence="3 6" id="KW-0812">Transmembrane</keyword>
<evidence type="ECO:0000256" key="4">
    <source>
        <dbReference type="ARBA" id="ARBA00022989"/>
    </source>
</evidence>
<feature type="transmembrane region" description="Helical" evidence="6">
    <location>
        <begin position="308"/>
        <end position="331"/>
    </location>
</feature>
<dbReference type="SUPFAM" id="SSF103473">
    <property type="entry name" value="MFS general substrate transporter"/>
    <property type="match status" value="1"/>
</dbReference>
<protein>
    <submittedName>
        <fullName evidence="8">MFS transporter</fullName>
    </submittedName>
</protein>
<feature type="transmembrane region" description="Helical" evidence="6">
    <location>
        <begin position="51"/>
        <end position="70"/>
    </location>
</feature>
<feature type="transmembrane region" description="Helical" evidence="6">
    <location>
        <begin position="219"/>
        <end position="245"/>
    </location>
</feature>
<keyword evidence="9" id="KW-1185">Reference proteome</keyword>
<evidence type="ECO:0000259" key="7">
    <source>
        <dbReference type="PROSITE" id="PS50850"/>
    </source>
</evidence>
<proteinExistence type="predicted"/>
<dbReference type="PROSITE" id="PS50850">
    <property type="entry name" value="MFS"/>
    <property type="match status" value="1"/>
</dbReference>
<dbReference type="Gene3D" id="1.20.1250.20">
    <property type="entry name" value="MFS general substrate transporter like domains"/>
    <property type="match status" value="2"/>
</dbReference>
<feature type="transmembrane region" description="Helical" evidence="6">
    <location>
        <begin position="257"/>
        <end position="278"/>
    </location>
</feature>
<dbReference type="EMBL" id="RCVN01000001">
    <property type="protein sequence ID" value="RMI86541.1"/>
    <property type="molecule type" value="Genomic_DNA"/>
</dbReference>
<feature type="transmembrane region" description="Helical" evidence="6">
    <location>
        <begin position="172"/>
        <end position="190"/>
    </location>
</feature>
<name>A0AAQ0MNB5_9STAP</name>
<dbReference type="AlphaFoldDB" id="A0AAQ0MNB5"/>
<dbReference type="PANTHER" id="PTHR23523:SF2">
    <property type="entry name" value="2-NITROIMIDAZOLE TRANSPORTER"/>
    <property type="match status" value="1"/>
</dbReference>
<evidence type="ECO:0000313" key="8">
    <source>
        <dbReference type="EMBL" id="RMI86541.1"/>
    </source>
</evidence>
<comment type="caution">
    <text evidence="8">The sequence shown here is derived from an EMBL/GenBank/DDBJ whole genome shotgun (WGS) entry which is preliminary data.</text>
</comment>
<dbReference type="GO" id="GO:0022857">
    <property type="term" value="F:transmembrane transporter activity"/>
    <property type="evidence" value="ECO:0007669"/>
    <property type="project" value="InterPro"/>
</dbReference>
<dbReference type="Pfam" id="PF07690">
    <property type="entry name" value="MFS_1"/>
    <property type="match status" value="1"/>
</dbReference>
<keyword evidence="5 6" id="KW-0472">Membrane</keyword>
<feature type="transmembrane region" description="Helical" evidence="6">
    <location>
        <begin position="285"/>
        <end position="302"/>
    </location>
</feature>
<dbReference type="GO" id="GO:0005886">
    <property type="term" value="C:plasma membrane"/>
    <property type="evidence" value="ECO:0007669"/>
    <property type="project" value="UniProtKB-SubCell"/>
</dbReference>
<keyword evidence="2" id="KW-0813">Transport</keyword>
<accession>A0AAQ0MNB5</accession>
<feature type="transmembrane region" description="Helical" evidence="6">
    <location>
        <begin position="12"/>
        <end position="31"/>
    </location>
</feature>
<feature type="transmembrane region" description="Helical" evidence="6">
    <location>
        <begin position="135"/>
        <end position="160"/>
    </location>
</feature>
<keyword evidence="4 6" id="KW-1133">Transmembrane helix</keyword>
<organism evidence="8 9">
    <name type="scientific">Staphylococcus pseudoxylosus</name>
    <dbReference type="NCBI Taxonomy" id="2282419"/>
    <lineage>
        <taxon>Bacteria</taxon>
        <taxon>Bacillati</taxon>
        <taxon>Bacillota</taxon>
        <taxon>Bacilli</taxon>
        <taxon>Bacillales</taxon>
        <taxon>Staphylococcaceae</taxon>
        <taxon>Staphylococcus</taxon>
    </lineage>
</organism>
<dbReference type="Proteomes" id="UP000269505">
    <property type="component" value="Unassembled WGS sequence"/>
</dbReference>
<feature type="domain" description="Major facilitator superfamily (MFS) profile" evidence="7">
    <location>
        <begin position="216"/>
        <end position="402"/>
    </location>
</feature>
<reference evidence="8 9" key="1">
    <citation type="submission" date="2018-10" db="EMBL/GenBank/DDBJ databases">
        <title>Staphylococcus pseudoxylosus sp. nov., isolated from bovine mastitis.</title>
        <authorList>
            <person name="Macfadyen A.C."/>
            <person name="Leroy S."/>
            <person name="Harrison E.M."/>
            <person name="Parkhill J."/>
            <person name="Holmes M.A."/>
            <person name="Paterson G.K."/>
        </authorList>
    </citation>
    <scope>NUCLEOTIDE SEQUENCE [LARGE SCALE GENOMIC DNA]</scope>
    <source>
        <strain evidence="8 9">S04009</strain>
    </source>
</reference>
<dbReference type="RefSeq" id="WP_122062736.1">
    <property type="nucleotide sequence ID" value="NZ_CP157502.1"/>
</dbReference>
<dbReference type="InterPro" id="IPR036259">
    <property type="entry name" value="MFS_trans_sf"/>
</dbReference>
<evidence type="ECO:0000256" key="5">
    <source>
        <dbReference type="ARBA" id="ARBA00023136"/>
    </source>
</evidence>
<feature type="transmembrane region" description="Helical" evidence="6">
    <location>
        <begin position="343"/>
        <end position="367"/>
    </location>
</feature>
<dbReference type="InterPro" id="IPR020846">
    <property type="entry name" value="MFS_dom"/>
</dbReference>
<evidence type="ECO:0000256" key="1">
    <source>
        <dbReference type="ARBA" id="ARBA00004651"/>
    </source>
</evidence>
<sequence length="402" mass="44098">MNNLYNIHRIKGNWLILIAIIMVASTLRAPLTSVGPVINDIIQQFNINDGIAGSLITIPLFIFAIISPLVSKVTYYLTMSRTILLSTLLLVLSLILRVAGDFTLFILGTILLGVAIAFGNVLLPSYVKWYFPTQVGIVTGIYSSMMHFTAGLGGGLSIPISSVSQFGFRLSLSSWVIFAIVSIFLWIPIVTKNSKIERKTTSANQRNKANKTNIVKSRIAWIIAAAMGFQAMIIYTIVMWMPSILIDKGVDSSTAGFLFMLNQFSQVPMTFIVPIIAYKLSNQRILAIIITTLFLLGFSFLFSHSLILLFIGVIILGAAMGACFSFCMILFSIKARTDNGSVMLSGFGQSIGYLIGAIGPVLVGYLYDITHSWNSGIVALFIMSLLFLIFSYSASKNRVIED</sequence>
<evidence type="ECO:0000256" key="3">
    <source>
        <dbReference type="ARBA" id="ARBA00022692"/>
    </source>
</evidence>
<comment type="subcellular location">
    <subcellularLocation>
        <location evidence="1">Cell membrane</location>
        <topology evidence="1">Multi-pass membrane protein</topology>
    </subcellularLocation>
</comment>
<feature type="transmembrane region" description="Helical" evidence="6">
    <location>
        <begin position="105"/>
        <end position="123"/>
    </location>
</feature>
<evidence type="ECO:0000313" key="9">
    <source>
        <dbReference type="Proteomes" id="UP000269505"/>
    </source>
</evidence>